<sequence>MIKMEPLGIALGVSGLVPLFKVCTQLFDLVDSSRTQGTDLEILSAMLGVERVRLCIWGQAVGFVTDDQSALDTNFPTELDDRLEDRRISAAVSDVLACMKRIFEDSHALKQQYGLQKAGDATNSPESRRESGRIALRTTFKRTLERFNSASASNQRSTTLKASTKWVIADKKRFKTLVEDLRGFNDSLSALLPDIDSFARQKIAADIGESVDADELCLIEQAAVMGSHDDFSEAASVRLSQISEVTHRDDGNESVSTASTLPRPVDVENLVKQIGKLEVQLRVQNRGMLDVSINETYGKYWGFVTWYEVKSDEWYLAIEKELEFVKPPYLAWGLQYATDNKKIKEAGSSGFAELDPEAGRNYHGKFPGTKTVEGYASEFQHWANQHIPKDPETCFVSTHPAPSLSVKELVERINIIQGSRKLPWGWTDKQNFEDLQKWIGKTNETYIDQSYQYSMPNQVSTLLSMLNRRDMFEDLRVGGSIGYHLFGPESHGLANFLLQMILAYELKLRLENHNGWNSGMTPKVFTALETAERWMESVKSVYPNEDKGLVELHSLVHERQVEGLVRFAEAMEWPKLFEMREFAEEAYVKIRTGSNVPLLFWNWLLGLVLPGDGFVYNLMGALILATPSLCSMGGAKYMAASVVIDGKSYWREKFAVGRVIGGMKGVKAVGGWIGPCPAPIEDSVTGWVRVRARAAEFRIPRKPNRGDFDDSDDSVLGAISTPSGGTPMQSRLTAEWITKMSDPAMWRIVEAPKPSFERCEFLGLHLKLLESTVSPASPQDQEYRASLDFNVEGESATFTLYSNPTFVAAHHCLDGPHSVHSNDLARFKNVCTIRDLKNQRRNSNGVLIINATCDRGELAARAWCSENSQHAVVRRGSGTCFACAVKMASDQGLGVNCLIWA</sequence>
<dbReference type="PANTHER" id="PTHR42345:SF2">
    <property type="entry name" value="HELICASE-LIKE PROTEIN"/>
    <property type="match status" value="1"/>
</dbReference>
<dbReference type="AlphaFoldDB" id="A0A3N4J5C3"/>
<evidence type="ECO:0000313" key="3">
    <source>
        <dbReference type="Proteomes" id="UP000276215"/>
    </source>
</evidence>
<dbReference type="Gene3D" id="1.20.120.1020">
    <property type="entry name" value="Prion-inhibition and propagation, HeLo domain"/>
    <property type="match status" value="1"/>
</dbReference>
<dbReference type="Pfam" id="PF14479">
    <property type="entry name" value="HeLo"/>
    <property type="match status" value="1"/>
</dbReference>
<dbReference type="InterPro" id="IPR038305">
    <property type="entry name" value="HeLo_sf"/>
</dbReference>
<feature type="domain" description="Prion-inhibition and propagation HeLo" evidence="1">
    <location>
        <begin position="8"/>
        <end position="218"/>
    </location>
</feature>
<dbReference type="Proteomes" id="UP000276215">
    <property type="component" value="Unassembled WGS sequence"/>
</dbReference>
<name>A0A3N4J5C3_9PEZI</name>
<evidence type="ECO:0000259" key="1">
    <source>
        <dbReference type="Pfam" id="PF14479"/>
    </source>
</evidence>
<accession>A0A3N4J5C3</accession>
<evidence type="ECO:0000313" key="2">
    <source>
        <dbReference type="EMBL" id="RPA89064.1"/>
    </source>
</evidence>
<dbReference type="PANTHER" id="PTHR42345">
    <property type="entry name" value="TPR_REGION DOMAIN-CONTAINING PROTEIN"/>
    <property type="match status" value="1"/>
</dbReference>
<dbReference type="OrthoDB" id="20872at2759"/>
<keyword evidence="3" id="KW-1185">Reference proteome</keyword>
<gene>
    <name evidence="2" type="ORF">L873DRAFT_1796335</name>
</gene>
<proteinExistence type="predicted"/>
<organism evidence="2 3">
    <name type="scientific">Choiromyces venosus 120613-1</name>
    <dbReference type="NCBI Taxonomy" id="1336337"/>
    <lineage>
        <taxon>Eukaryota</taxon>
        <taxon>Fungi</taxon>
        <taxon>Dikarya</taxon>
        <taxon>Ascomycota</taxon>
        <taxon>Pezizomycotina</taxon>
        <taxon>Pezizomycetes</taxon>
        <taxon>Pezizales</taxon>
        <taxon>Tuberaceae</taxon>
        <taxon>Choiromyces</taxon>
    </lineage>
</organism>
<protein>
    <recommendedName>
        <fullName evidence="1">Prion-inhibition and propagation HeLo domain-containing protein</fullName>
    </recommendedName>
</protein>
<dbReference type="STRING" id="1336337.A0A3N4J5C3"/>
<dbReference type="InterPro" id="IPR029498">
    <property type="entry name" value="HeLo_dom"/>
</dbReference>
<dbReference type="EMBL" id="ML120620">
    <property type="protein sequence ID" value="RPA89064.1"/>
    <property type="molecule type" value="Genomic_DNA"/>
</dbReference>
<reference evidence="2 3" key="1">
    <citation type="journal article" date="2018" name="Nat. Ecol. Evol.">
        <title>Pezizomycetes genomes reveal the molecular basis of ectomycorrhizal truffle lifestyle.</title>
        <authorList>
            <person name="Murat C."/>
            <person name="Payen T."/>
            <person name="Noel B."/>
            <person name="Kuo A."/>
            <person name="Morin E."/>
            <person name="Chen J."/>
            <person name="Kohler A."/>
            <person name="Krizsan K."/>
            <person name="Balestrini R."/>
            <person name="Da Silva C."/>
            <person name="Montanini B."/>
            <person name="Hainaut M."/>
            <person name="Levati E."/>
            <person name="Barry K.W."/>
            <person name="Belfiori B."/>
            <person name="Cichocki N."/>
            <person name="Clum A."/>
            <person name="Dockter R.B."/>
            <person name="Fauchery L."/>
            <person name="Guy J."/>
            <person name="Iotti M."/>
            <person name="Le Tacon F."/>
            <person name="Lindquist E.A."/>
            <person name="Lipzen A."/>
            <person name="Malagnac F."/>
            <person name="Mello A."/>
            <person name="Molinier V."/>
            <person name="Miyauchi S."/>
            <person name="Poulain J."/>
            <person name="Riccioni C."/>
            <person name="Rubini A."/>
            <person name="Sitrit Y."/>
            <person name="Splivallo R."/>
            <person name="Traeger S."/>
            <person name="Wang M."/>
            <person name="Zifcakova L."/>
            <person name="Wipf D."/>
            <person name="Zambonelli A."/>
            <person name="Paolocci F."/>
            <person name="Nowrousian M."/>
            <person name="Ottonello S."/>
            <person name="Baldrian P."/>
            <person name="Spatafora J.W."/>
            <person name="Henrissat B."/>
            <person name="Nagy L.G."/>
            <person name="Aury J.M."/>
            <person name="Wincker P."/>
            <person name="Grigoriev I.V."/>
            <person name="Bonfante P."/>
            <person name="Martin F.M."/>
        </authorList>
    </citation>
    <scope>NUCLEOTIDE SEQUENCE [LARGE SCALE GENOMIC DNA]</scope>
    <source>
        <strain evidence="2 3">120613-1</strain>
    </source>
</reference>